<dbReference type="InterPro" id="IPR021109">
    <property type="entry name" value="Peptidase_aspartic_dom_sf"/>
</dbReference>
<feature type="chain" id="PRO_5045899334" evidence="1">
    <location>
        <begin position="22"/>
        <end position="438"/>
    </location>
</feature>
<organism evidence="2 3">
    <name type="scientific">Parabacteroides absconsus</name>
    <dbReference type="NCBI Taxonomy" id="2951805"/>
    <lineage>
        <taxon>Bacteria</taxon>
        <taxon>Pseudomonadati</taxon>
        <taxon>Bacteroidota</taxon>
        <taxon>Bacteroidia</taxon>
        <taxon>Bacteroidales</taxon>
        <taxon>Tannerellaceae</taxon>
        <taxon>Parabacteroides</taxon>
    </lineage>
</organism>
<feature type="signal peptide" evidence="1">
    <location>
        <begin position="1"/>
        <end position="21"/>
    </location>
</feature>
<dbReference type="Pfam" id="PF13975">
    <property type="entry name" value="gag-asp_proteas"/>
    <property type="match status" value="1"/>
</dbReference>
<evidence type="ECO:0000313" key="3">
    <source>
        <dbReference type="Proteomes" id="UP001320603"/>
    </source>
</evidence>
<accession>A0ABZ2IMY7</accession>
<keyword evidence="3" id="KW-1185">Reference proteome</keyword>
<dbReference type="RefSeq" id="WP_251967713.1">
    <property type="nucleotide sequence ID" value="NZ_CP146284.1"/>
</dbReference>
<dbReference type="GO" id="GO:0016787">
    <property type="term" value="F:hydrolase activity"/>
    <property type="evidence" value="ECO:0007669"/>
    <property type="project" value="UniProtKB-KW"/>
</dbReference>
<proteinExistence type="predicted"/>
<dbReference type="CDD" id="cd05483">
    <property type="entry name" value="retropepsin_like_bacteria"/>
    <property type="match status" value="1"/>
</dbReference>
<keyword evidence="2" id="KW-0378">Hydrolase</keyword>
<name>A0ABZ2IMY7_9BACT</name>
<evidence type="ECO:0000256" key="1">
    <source>
        <dbReference type="SAM" id="SignalP"/>
    </source>
</evidence>
<gene>
    <name evidence="2" type="ORF">NEE14_001750</name>
</gene>
<dbReference type="EC" id="3.4.23.-" evidence="2"/>
<dbReference type="Proteomes" id="UP001320603">
    <property type="component" value="Chromosome"/>
</dbReference>
<protein>
    <submittedName>
        <fullName evidence="2">Retropepsin-like aspartic protease</fullName>
        <ecNumber evidence="2">3.4.23.-</ecNumber>
    </submittedName>
</protein>
<keyword evidence="1" id="KW-0732">Signal</keyword>
<evidence type="ECO:0000313" key="2">
    <source>
        <dbReference type="EMBL" id="WWV66743.1"/>
    </source>
</evidence>
<dbReference type="Gene3D" id="2.40.70.10">
    <property type="entry name" value="Acid Proteases"/>
    <property type="match status" value="1"/>
</dbReference>
<reference evidence="2 3" key="1">
    <citation type="submission" date="2024-02" db="EMBL/GenBank/DDBJ databases">
        <title>Whole genome sequencing of Parabacteroides sp. AD58.</title>
        <authorList>
            <person name="Chaplin A.V."/>
            <person name="Pikina A.P."/>
            <person name="Sokolova S.R."/>
            <person name="Korostin D.O."/>
            <person name="Efimov B.A."/>
        </authorList>
    </citation>
    <scope>NUCLEOTIDE SEQUENCE [LARGE SCALE GENOMIC DNA]</scope>
    <source>
        <strain evidence="2 3">AD58</strain>
    </source>
</reference>
<dbReference type="SUPFAM" id="SSF50630">
    <property type="entry name" value="Acid proteases"/>
    <property type="match status" value="1"/>
</dbReference>
<dbReference type="InterPro" id="IPR034122">
    <property type="entry name" value="Retropepsin-like_bacterial"/>
</dbReference>
<dbReference type="EMBL" id="CP146284">
    <property type="protein sequence ID" value="WWV66743.1"/>
    <property type="molecule type" value="Genomic_DNA"/>
</dbReference>
<sequence length="438" mass="48265">MKKLLLFVALALSFPIYSQQADERIGNLINQSDWFSLESAYPALKDAMQADFLKLLSEVMIGNYFNRPEEALTGIQQLLTNHQAEIGTENALGLAILTCQIEGDKGNYAVAADRAKSIMEQVKAQGGNPDAYSALQAVYDYYDKLRDIPAPEVERPATDVSVPVSIEKVKLPVSVDPKGERGTHILIPVSIHGNNYRFIFDTGAGTSYMSEQFARQVGVRIVNDSLMINQGLEGAARGKMGTLDSMQIGDMTFRNSLIAVATSNKLDSIMTVDAVLGMDFIRLFDEFRIYPKEGRIVFPIVPEKLPSSGRNLLLSDKALKLKAESQGESLRLHFDTGCTTAGLYYTYYNKHKEELDAVGKREIRTGGGFNVIRKSEILCLPAFTMTVGGTNMELRNLAVNIDEAGIQIAGDDGIIGMDLVNPFHCVVVNLKDMFLKLE</sequence>